<accession>A0A918SPE9</accession>
<sequence length="120" mass="13647">MCNDHGNHDDDPGVEARFQRITAFIEARLTPLFDPANGSDHGFGMDDTSRALRALRYTVQAASAVNGLVEKRETAPELRQVVDQALEHNWDALRSVARMWEDHEDFRKEFKAHSWDVLGV</sequence>
<dbReference type="Proteomes" id="UP000644020">
    <property type="component" value="Unassembled WGS sequence"/>
</dbReference>
<comment type="caution">
    <text evidence="1">The sequence shown here is derived from an EMBL/GenBank/DDBJ whole genome shotgun (WGS) entry which is preliminary data.</text>
</comment>
<dbReference type="RefSeq" id="WP_189974258.1">
    <property type="nucleotide sequence ID" value="NZ_BMUL01000001.1"/>
</dbReference>
<gene>
    <name evidence="1" type="ORF">GCM10010305_01000</name>
</gene>
<protein>
    <submittedName>
        <fullName evidence="1">Uncharacterized protein</fullName>
    </submittedName>
</protein>
<dbReference type="EMBL" id="BMUL01000001">
    <property type="protein sequence ID" value="GHA63458.1"/>
    <property type="molecule type" value="Genomic_DNA"/>
</dbReference>
<proteinExistence type="predicted"/>
<dbReference type="AlphaFoldDB" id="A0A918SPE9"/>
<organism evidence="1 2">
    <name type="scientific">Streptomyces termitum</name>
    <dbReference type="NCBI Taxonomy" id="67368"/>
    <lineage>
        <taxon>Bacteria</taxon>
        <taxon>Bacillati</taxon>
        <taxon>Actinomycetota</taxon>
        <taxon>Actinomycetes</taxon>
        <taxon>Kitasatosporales</taxon>
        <taxon>Streptomycetaceae</taxon>
        <taxon>Streptomyces</taxon>
    </lineage>
</organism>
<keyword evidence="2" id="KW-1185">Reference proteome</keyword>
<evidence type="ECO:0000313" key="1">
    <source>
        <dbReference type="EMBL" id="GHA63458.1"/>
    </source>
</evidence>
<reference evidence="1" key="1">
    <citation type="journal article" date="2014" name="Int. J. Syst. Evol. Microbiol.">
        <title>Complete genome sequence of Corynebacterium casei LMG S-19264T (=DSM 44701T), isolated from a smear-ripened cheese.</title>
        <authorList>
            <consortium name="US DOE Joint Genome Institute (JGI-PGF)"/>
            <person name="Walter F."/>
            <person name="Albersmeier A."/>
            <person name="Kalinowski J."/>
            <person name="Ruckert C."/>
        </authorList>
    </citation>
    <scope>NUCLEOTIDE SEQUENCE</scope>
    <source>
        <strain evidence="1">JCM 4518</strain>
    </source>
</reference>
<reference evidence="1" key="2">
    <citation type="submission" date="2020-09" db="EMBL/GenBank/DDBJ databases">
        <authorList>
            <person name="Sun Q."/>
            <person name="Ohkuma M."/>
        </authorList>
    </citation>
    <scope>NUCLEOTIDE SEQUENCE</scope>
    <source>
        <strain evidence="1">JCM 4518</strain>
    </source>
</reference>
<evidence type="ECO:0000313" key="2">
    <source>
        <dbReference type="Proteomes" id="UP000644020"/>
    </source>
</evidence>
<name>A0A918SPE9_9ACTN</name>